<gene>
    <name evidence="1" type="ORF">NPIL_153661</name>
</gene>
<comment type="caution">
    <text evidence="1">The sequence shown here is derived from an EMBL/GenBank/DDBJ whole genome shotgun (WGS) entry which is preliminary data.</text>
</comment>
<reference evidence="1" key="1">
    <citation type="submission" date="2020-08" db="EMBL/GenBank/DDBJ databases">
        <title>Multicomponent nature underlies the extraordinary mechanical properties of spider dragline silk.</title>
        <authorList>
            <person name="Kono N."/>
            <person name="Nakamura H."/>
            <person name="Mori M."/>
            <person name="Yoshida Y."/>
            <person name="Ohtoshi R."/>
            <person name="Malay A.D."/>
            <person name="Moran D.A.P."/>
            <person name="Tomita M."/>
            <person name="Numata K."/>
            <person name="Arakawa K."/>
        </authorList>
    </citation>
    <scope>NUCLEOTIDE SEQUENCE</scope>
</reference>
<evidence type="ECO:0000313" key="1">
    <source>
        <dbReference type="EMBL" id="GFT41374.1"/>
    </source>
</evidence>
<name>A0A8X6TT45_NEPPI</name>
<accession>A0A8X6TT45</accession>
<dbReference type="AlphaFoldDB" id="A0A8X6TT45"/>
<evidence type="ECO:0000313" key="2">
    <source>
        <dbReference type="Proteomes" id="UP000887013"/>
    </source>
</evidence>
<protein>
    <submittedName>
        <fullName evidence="1">Uncharacterized protein</fullName>
    </submittedName>
</protein>
<dbReference type="EMBL" id="BMAW01110074">
    <property type="protein sequence ID" value="GFT41374.1"/>
    <property type="molecule type" value="Genomic_DNA"/>
</dbReference>
<proteinExistence type="predicted"/>
<dbReference type="Proteomes" id="UP000887013">
    <property type="component" value="Unassembled WGS sequence"/>
</dbReference>
<organism evidence="1 2">
    <name type="scientific">Nephila pilipes</name>
    <name type="common">Giant wood spider</name>
    <name type="synonym">Nephila maculata</name>
    <dbReference type="NCBI Taxonomy" id="299642"/>
    <lineage>
        <taxon>Eukaryota</taxon>
        <taxon>Metazoa</taxon>
        <taxon>Ecdysozoa</taxon>
        <taxon>Arthropoda</taxon>
        <taxon>Chelicerata</taxon>
        <taxon>Arachnida</taxon>
        <taxon>Araneae</taxon>
        <taxon>Araneomorphae</taxon>
        <taxon>Entelegynae</taxon>
        <taxon>Araneoidea</taxon>
        <taxon>Nephilidae</taxon>
        <taxon>Nephila</taxon>
    </lineage>
</organism>
<dbReference type="OrthoDB" id="6150230at2759"/>
<sequence>MHAKSGRCILLVIRGRSSWRPDADIGTVQHENHQPSLGFARARKRVPGTTREMRCSFEATHPYFSMTLFQGLRTLHEEKNRISSLVPPRASLSSFALRHQRPKDQVVLLLLLSHGGWNGPSVTLLSCTSESSKLVRDVVQKVTFPHFVTKDKNIQKVLVP</sequence>
<keyword evidence="2" id="KW-1185">Reference proteome</keyword>